<dbReference type="CDD" id="cd02021">
    <property type="entry name" value="GntK"/>
    <property type="match status" value="1"/>
</dbReference>
<dbReference type="EC" id="2.7.1.12" evidence="3 10"/>
<comment type="pathway">
    <text evidence="1">Carbohydrate acid metabolism.</text>
</comment>
<keyword evidence="6 10" id="KW-0418">Kinase</keyword>
<dbReference type="PANTHER" id="PTHR43442:SF1">
    <property type="entry name" value="THERMORESISTANT GLUCONOKINASE"/>
    <property type="match status" value="1"/>
</dbReference>
<evidence type="ECO:0000256" key="2">
    <source>
        <dbReference type="ARBA" id="ARBA00008420"/>
    </source>
</evidence>
<dbReference type="FunFam" id="3.40.50.300:FF:000522">
    <property type="entry name" value="Gluconokinase"/>
    <property type="match status" value="1"/>
</dbReference>
<dbReference type="InterPro" id="IPR027417">
    <property type="entry name" value="P-loop_NTPase"/>
</dbReference>
<dbReference type="PANTHER" id="PTHR43442">
    <property type="entry name" value="GLUCONOKINASE-RELATED"/>
    <property type="match status" value="1"/>
</dbReference>
<evidence type="ECO:0000313" key="12">
    <source>
        <dbReference type="Proteomes" id="UP000254848"/>
    </source>
</evidence>
<protein>
    <recommendedName>
        <fullName evidence="3 10">Gluconokinase</fullName>
        <ecNumber evidence="3 10">2.7.1.12</ecNumber>
    </recommendedName>
</protein>
<evidence type="ECO:0000256" key="1">
    <source>
        <dbReference type="ARBA" id="ARBA00004761"/>
    </source>
</evidence>
<accession>A0A370R0V4</accession>
<dbReference type="GO" id="GO:0019521">
    <property type="term" value="P:D-gluconate metabolic process"/>
    <property type="evidence" value="ECO:0007669"/>
    <property type="project" value="UniProtKB-KW"/>
</dbReference>
<evidence type="ECO:0000256" key="6">
    <source>
        <dbReference type="ARBA" id="ARBA00022777"/>
    </source>
</evidence>
<dbReference type="NCBIfam" id="TIGR01313">
    <property type="entry name" value="therm_gnt_kin"/>
    <property type="match status" value="1"/>
</dbReference>
<dbReference type="Gene3D" id="3.40.50.300">
    <property type="entry name" value="P-loop containing nucleotide triphosphate hydrolases"/>
    <property type="match status" value="1"/>
</dbReference>
<dbReference type="Proteomes" id="UP000254848">
    <property type="component" value="Unassembled WGS sequence"/>
</dbReference>
<comment type="catalytic activity">
    <reaction evidence="9 10">
        <text>D-gluconate + ATP = 6-phospho-D-gluconate + ADP + H(+)</text>
        <dbReference type="Rhea" id="RHEA:19433"/>
        <dbReference type="ChEBI" id="CHEBI:15378"/>
        <dbReference type="ChEBI" id="CHEBI:18391"/>
        <dbReference type="ChEBI" id="CHEBI:30616"/>
        <dbReference type="ChEBI" id="CHEBI:58759"/>
        <dbReference type="ChEBI" id="CHEBI:456216"/>
        <dbReference type="EC" id="2.7.1.12"/>
    </reaction>
</comment>
<evidence type="ECO:0000256" key="3">
    <source>
        <dbReference type="ARBA" id="ARBA00012054"/>
    </source>
</evidence>
<evidence type="ECO:0000256" key="4">
    <source>
        <dbReference type="ARBA" id="ARBA00022679"/>
    </source>
</evidence>
<dbReference type="Pfam" id="PF13671">
    <property type="entry name" value="AAA_33"/>
    <property type="match status" value="1"/>
</dbReference>
<proteinExistence type="inferred from homology"/>
<comment type="caution">
    <text evidence="11">The sequence shown here is derived from an EMBL/GenBank/DDBJ whole genome shotgun (WGS) entry which is preliminary data.</text>
</comment>
<keyword evidence="12" id="KW-1185">Reference proteome</keyword>
<comment type="similarity">
    <text evidence="2 10">Belongs to the gluconokinase GntK/GntV family.</text>
</comment>
<organism evidence="11 12">
    <name type="scientific">Enterobacillus tribolii</name>
    <dbReference type="NCBI Taxonomy" id="1487935"/>
    <lineage>
        <taxon>Bacteria</taxon>
        <taxon>Pseudomonadati</taxon>
        <taxon>Pseudomonadota</taxon>
        <taxon>Gammaproteobacteria</taxon>
        <taxon>Enterobacterales</taxon>
        <taxon>Hafniaceae</taxon>
        <taxon>Enterobacillus</taxon>
    </lineage>
</organism>
<reference evidence="11 12" key="1">
    <citation type="submission" date="2018-07" db="EMBL/GenBank/DDBJ databases">
        <title>Genomic Encyclopedia of Type Strains, Phase IV (KMG-IV): sequencing the most valuable type-strain genomes for metagenomic binning, comparative biology and taxonomic classification.</title>
        <authorList>
            <person name="Goeker M."/>
        </authorList>
    </citation>
    <scope>NUCLEOTIDE SEQUENCE [LARGE SCALE GENOMIC DNA]</scope>
    <source>
        <strain evidence="11 12">DSM 103736</strain>
    </source>
</reference>
<keyword evidence="8" id="KW-0311">Gluconate utilization</keyword>
<evidence type="ECO:0000313" key="11">
    <source>
        <dbReference type="EMBL" id="RDK95541.1"/>
    </source>
</evidence>
<name>A0A370R0V4_9GAMM</name>
<gene>
    <name evidence="11" type="ORF">C8D90_10212</name>
</gene>
<evidence type="ECO:0000256" key="9">
    <source>
        <dbReference type="ARBA" id="ARBA00048090"/>
    </source>
</evidence>
<dbReference type="GO" id="GO:0005524">
    <property type="term" value="F:ATP binding"/>
    <property type="evidence" value="ECO:0007669"/>
    <property type="project" value="UniProtKB-KW"/>
</dbReference>
<evidence type="ECO:0000256" key="8">
    <source>
        <dbReference type="ARBA" id="ARBA00023064"/>
    </source>
</evidence>
<dbReference type="AlphaFoldDB" id="A0A370R0V4"/>
<evidence type="ECO:0000256" key="7">
    <source>
        <dbReference type="ARBA" id="ARBA00022840"/>
    </source>
</evidence>
<dbReference type="EMBL" id="QRAP01000002">
    <property type="protein sequence ID" value="RDK95541.1"/>
    <property type="molecule type" value="Genomic_DNA"/>
</dbReference>
<dbReference type="GO" id="GO:0046316">
    <property type="term" value="F:gluconokinase activity"/>
    <property type="evidence" value="ECO:0007669"/>
    <property type="project" value="UniProtKB-EC"/>
</dbReference>
<dbReference type="RefSeq" id="WP_230472973.1">
    <property type="nucleotide sequence ID" value="NZ_QRAP01000002.1"/>
</dbReference>
<dbReference type="GO" id="GO:0005737">
    <property type="term" value="C:cytoplasm"/>
    <property type="evidence" value="ECO:0007669"/>
    <property type="project" value="TreeGrafter"/>
</dbReference>
<evidence type="ECO:0000256" key="5">
    <source>
        <dbReference type="ARBA" id="ARBA00022741"/>
    </source>
</evidence>
<dbReference type="InterPro" id="IPR006001">
    <property type="entry name" value="Therm_gnt_kin"/>
</dbReference>
<keyword evidence="5 10" id="KW-0547">Nucleotide-binding</keyword>
<keyword evidence="4 10" id="KW-0808">Transferase</keyword>
<dbReference type="SUPFAM" id="SSF52540">
    <property type="entry name" value="P-loop containing nucleoside triphosphate hydrolases"/>
    <property type="match status" value="1"/>
</dbReference>
<keyword evidence="7 10" id="KW-0067">ATP-binding</keyword>
<sequence length="185" mass="20572">MDHSNDINNRPAAGKHRLFVIMGVSGSGKSVVAQKLSQRLGIPCLDGDFLHPRANVDKMAGGNALNDDERLPWLQALNEAAYAMLRTNPASLLVCSALKKRYRDILRQGNPHLSFLFMNGEYGVIEERLKQRKGHFFRPQMLDSQFSALELPDATEKDVTSIDIHASLDVVVEKCAQLINETTQA</sequence>
<evidence type="ECO:0000256" key="10">
    <source>
        <dbReference type="RuleBase" id="RU363066"/>
    </source>
</evidence>